<comment type="caution">
    <text evidence="1">The sequence shown here is derived from an EMBL/GenBank/DDBJ whole genome shotgun (WGS) entry which is preliminary data.</text>
</comment>
<dbReference type="EMBL" id="LAZR01033553">
    <property type="protein sequence ID" value="KKL47763.1"/>
    <property type="molecule type" value="Genomic_DNA"/>
</dbReference>
<dbReference type="AlphaFoldDB" id="A0A0F9CEI0"/>
<organism evidence="1">
    <name type="scientific">marine sediment metagenome</name>
    <dbReference type="NCBI Taxonomy" id="412755"/>
    <lineage>
        <taxon>unclassified sequences</taxon>
        <taxon>metagenomes</taxon>
        <taxon>ecological metagenomes</taxon>
    </lineage>
</organism>
<reference evidence="1" key="1">
    <citation type="journal article" date="2015" name="Nature">
        <title>Complex archaea that bridge the gap between prokaryotes and eukaryotes.</title>
        <authorList>
            <person name="Spang A."/>
            <person name="Saw J.H."/>
            <person name="Jorgensen S.L."/>
            <person name="Zaremba-Niedzwiedzka K."/>
            <person name="Martijn J."/>
            <person name="Lind A.E."/>
            <person name="van Eijk R."/>
            <person name="Schleper C."/>
            <person name="Guy L."/>
            <person name="Ettema T.J."/>
        </authorList>
    </citation>
    <scope>NUCLEOTIDE SEQUENCE</scope>
</reference>
<name>A0A0F9CEI0_9ZZZZ</name>
<dbReference type="SUPFAM" id="SSF52096">
    <property type="entry name" value="ClpP/crotonase"/>
    <property type="match status" value="1"/>
</dbReference>
<protein>
    <recommendedName>
        <fullName evidence="2">ATP-dependent Clp protease proteolytic subunit</fullName>
    </recommendedName>
</protein>
<dbReference type="InterPro" id="IPR029045">
    <property type="entry name" value="ClpP/crotonase-like_dom_sf"/>
</dbReference>
<evidence type="ECO:0000313" key="1">
    <source>
        <dbReference type="EMBL" id="KKL47763.1"/>
    </source>
</evidence>
<accession>A0A0F9CEI0</accession>
<proteinExistence type="predicted"/>
<dbReference type="InterPro" id="IPR023562">
    <property type="entry name" value="ClpP/TepA"/>
</dbReference>
<sequence>MEPAEIFIFEDIGMFGITAQDFIRDLKAVKGREILLHLNTPGGNVFDGLAIANSLKSHPAKVITQ</sequence>
<dbReference type="Gene3D" id="3.90.226.10">
    <property type="entry name" value="2-enoyl-CoA Hydratase, Chain A, domain 1"/>
    <property type="match status" value="1"/>
</dbReference>
<evidence type="ECO:0008006" key="2">
    <source>
        <dbReference type="Google" id="ProtNLM"/>
    </source>
</evidence>
<gene>
    <name evidence="1" type="ORF">LCGC14_2332280</name>
</gene>
<dbReference type="Pfam" id="PF00574">
    <property type="entry name" value="CLP_protease"/>
    <property type="match status" value="1"/>
</dbReference>
<feature type="non-terminal residue" evidence="1">
    <location>
        <position position="65"/>
    </location>
</feature>